<proteinExistence type="predicted"/>
<gene>
    <name evidence="2" type="ORF">MERR_LOCUS38370</name>
</gene>
<feature type="compositionally biased region" description="Basic and acidic residues" evidence="1">
    <location>
        <begin position="73"/>
        <end position="86"/>
    </location>
</feature>
<dbReference type="AlphaFoldDB" id="A0A6D2K9X2"/>
<evidence type="ECO:0000256" key="1">
    <source>
        <dbReference type="SAM" id="MobiDB-lite"/>
    </source>
</evidence>
<comment type="caution">
    <text evidence="2">The sequence shown here is derived from an EMBL/GenBank/DDBJ whole genome shotgun (WGS) entry which is preliminary data.</text>
</comment>
<keyword evidence="3" id="KW-1185">Reference proteome</keyword>
<evidence type="ECO:0000313" key="2">
    <source>
        <dbReference type="EMBL" id="CAA7051135.1"/>
    </source>
</evidence>
<feature type="region of interest" description="Disordered" evidence="1">
    <location>
        <begin position="1"/>
        <end position="113"/>
    </location>
</feature>
<organism evidence="2 3">
    <name type="scientific">Microthlaspi erraticum</name>
    <dbReference type="NCBI Taxonomy" id="1685480"/>
    <lineage>
        <taxon>Eukaryota</taxon>
        <taxon>Viridiplantae</taxon>
        <taxon>Streptophyta</taxon>
        <taxon>Embryophyta</taxon>
        <taxon>Tracheophyta</taxon>
        <taxon>Spermatophyta</taxon>
        <taxon>Magnoliopsida</taxon>
        <taxon>eudicotyledons</taxon>
        <taxon>Gunneridae</taxon>
        <taxon>Pentapetalae</taxon>
        <taxon>rosids</taxon>
        <taxon>malvids</taxon>
        <taxon>Brassicales</taxon>
        <taxon>Brassicaceae</taxon>
        <taxon>Coluteocarpeae</taxon>
        <taxon>Microthlaspi</taxon>
    </lineage>
</organism>
<protein>
    <submittedName>
        <fullName evidence="2">Uncharacterized protein</fullName>
    </submittedName>
</protein>
<accession>A0A6D2K9X2</accession>
<name>A0A6D2K9X2_9BRAS</name>
<dbReference type="Proteomes" id="UP000467841">
    <property type="component" value="Unassembled WGS sequence"/>
</dbReference>
<sequence length="129" mass="14394">MFRARPNHIRPTEVSAKVQTVGRSRNDPGNIVPRSAKPNAHATAAHDQAREPGNKASRPRNSFAYHGRCIRPTGKERPTSGREFHRPNSIRSTTPADRDNIRPRSSRSPFEAQTYVFKPGLTLAASRKT</sequence>
<reference evidence="2" key="1">
    <citation type="submission" date="2020-01" db="EMBL/GenBank/DDBJ databases">
        <authorList>
            <person name="Mishra B."/>
        </authorList>
    </citation>
    <scope>NUCLEOTIDE SEQUENCE [LARGE SCALE GENOMIC DNA]</scope>
</reference>
<evidence type="ECO:0000313" key="3">
    <source>
        <dbReference type="Proteomes" id="UP000467841"/>
    </source>
</evidence>
<dbReference type="EMBL" id="CACVBM020001465">
    <property type="protein sequence ID" value="CAA7051135.1"/>
    <property type="molecule type" value="Genomic_DNA"/>
</dbReference>